<organism evidence="1">
    <name type="scientific">Caudovirales sp. ctSH72</name>
    <dbReference type="NCBI Taxonomy" id="2826773"/>
    <lineage>
        <taxon>Viruses</taxon>
        <taxon>Duplodnaviria</taxon>
        <taxon>Heunggongvirae</taxon>
        <taxon>Uroviricota</taxon>
        <taxon>Caudoviricetes</taxon>
    </lineage>
</organism>
<evidence type="ECO:0000313" key="1">
    <source>
        <dbReference type="EMBL" id="DAE20553.1"/>
    </source>
</evidence>
<accession>A0A8S5QP08</accession>
<dbReference type="EMBL" id="BK015697">
    <property type="protein sequence ID" value="DAE20553.1"/>
    <property type="molecule type" value="Genomic_DNA"/>
</dbReference>
<reference evidence="1" key="1">
    <citation type="journal article" date="2021" name="Proc. Natl. Acad. Sci. U.S.A.">
        <title>A Catalog of Tens of Thousands of Viruses from Human Metagenomes Reveals Hidden Associations with Chronic Diseases.</title>
        <authorList>
            <person name="Tisza M.J."/>
            <person name="Buck C.B."/>
        </authorList>
    </citation>
    <scope>NUCLEOTIDE SEQUENCE</scope>
    <source>
        <strain evidence="1">CtSH72</strain>
    </source>
</reference>
<protein>
    <submittedName>
        <fullName evidence="1">Uncharacterized protein</fullName>
    </submittedName>
</protein>
<name>A0A8S5QP08_9CAUD</name>
<proteinExistence type="predicted"/>
<sequence>MPETYPHKPMVAFIVFKDVPIEAKQLQLLTAEVKKVNNVLSLVISWNLNDLDHAIIRIKKAVDKGNITVDWSTIDVLTNIEVGSGKTSAVFQNPIAGYKYLIEGIGVNAAGILSQEEYRPKIEIYCDTIYEPDPIIPEEKPKEQISVITPRRLKYFYEKMSAILEQKIKEEVNARIAEIKKNE</sequence>